<dbReference type="AlphaFoldDB" id="A0A853B6D6"/>
<dbReference type="EMBL" id="JACCFK010000001">
    <property type="protein sequence ID" value="NYI90324.1"/>
    <property type="molecule type" value="Genomic_DNA"/>
</dbReference>
<name>A0A853B6D6_9PSEU</name>
<keyword evidence="1" id="KW-0812">Transmembrane</keyword>
<dbReference type="RefSeq" id="WP_179774353.1">
    <property type="nucleotide sequence ID" value="NZ_JACCFK010000001.1"/>
</dbReference>
<sequence length="52" mass="5225">MSKELVAVLLLALGGFLVGGVYSTWKTAKVLAGLLLVAALLAVGGAIAWLVS</sequence>
<evidence type="ECO:0000313" key="3">
    <source>
        <dbReference type="Proteomes" id="UP000549616"/>
    </source>
</evidence>
<gene>
    <name evidence="2" type="ORF">HNR02_003647</name>
</gene>
<organism evidence="2 3">
    <name type="scientific">Amycolatopsis endophytica</name>
    <dbReference type="NCBI Taxonomy" id="860233"/>
    <lineage>
        <taxon>Bacteria</taxon>
        <taxon>Bacillati</taxon>
        <taxon>Actinomycetota</taxon>
        <taxon>Actinomycetes</taxon>
        <taxon>Pseudonocardiales</taxon>
        <taxon>Pseudonocardiaceae</taxon>
        <taxon>Amycolatopsis</taxon>
    </lineage>
</organism>
<keyword evidence="1" id="KW-1133">Transmembrane helix</keyword>
<protein>
    <submittedName>
        <fullName evidence="2">Uncharacterized protein</fullName>
    </submittedName>
</protein>
<proteinExistence type="predicted"/>
<keyword evidence="1" id="KW-0472">Membrane</keyword>
<comment type="caution">
    <text evidence="2">The sequence shown here is derived from an EMBL/GenBank/DDBJ whole genome shotgun (WGS) entry which is preliminary data.</text>
</comment>
<accession>A0A853B6D6</accession>
<reference evidence="2 3" key="1">
    <citation type="submission" date="2020-07" db="EMBL/GenBank/DDBJ databases">
        <title>Sequencing the genomes of 1000 actinobacteria strains.</title>
        <authorList>
            <person name="Klenk H.-P."/>
        </authorList>
    </citation>
    <scope>NUCLEOTIDE SEQUENCE [LARGE SCALE GENOMIC DNA]</scope>
    <source>
        <strain evidence="2 3">DSM 104006</strain>
    </source>
</reference>
<evidence type="ECO:0000313" key="2">
    <source>
        <dbReference type="EMBL" id="NYI90324.1"/>
    </source>
</evidence>
<dbReference type="Proteomes" id="UP000549616">
    <property type="component" value="Unassembled WGS sequence"/>
</dbReference>
<feature type="transmembrane region" description="Helical" evidence="1">
    <location>
        <begin position="30"/>
        <end position="51"/>
    </location>
</feature>
<evidence type="ECO:0000256" key="1">
    <source>
        <dbReference type="SAM" id="Phobius"/>
    </source>
</evidence>
<keyword evidence="3" id="KW-1185">Reference proteome</keyword>